<name>A0A4Q1C470_9BACT</name>
<dbReference type="RefSeq" id="WP_129048787.1">
    <property type="nucleotide sequence ID" value="NZ_SDHX01000002.1"/>
</dbReference>
<evidence type="ECO:0000313" key="2">
    <source>
        <dbReference type="EMBL" id="RXK53198.1"/>
    </source>
</evidence>
<keyword evidence="1" id="KW-0812">Transmembrane</keyword>
<accession>A0A4Q1C470</accession>
<keyword evidence="1" id="KW-1133">Transmembrane helix</keyword>
<sequence>MKTNTIQIITNVAAAAIAGFGITNLAGDFAVGVAVAVGYLAVAALVALTAADYSRQRTYTA</sequence>
<protein>
    <submittedName>
        <fullName evidence="2">Uncharacterized protein</fullName>
    </submittedName>
</protein>
<dbReference type="AlphaFoldDB" id="A0A4Q1C470"/>
<reference evidence="2 3" key="1">
    <citation type="submission" date="2019-01" db="EMBL/GenBank/DDBJ databases">
        <title>Lacunisphaera sp. strain TWA-58.</title>
        <authorList>
            <person name="Chen W.-M."/>
        </authorList>
    </citation>
    <scope>NUCLEOTIDE SEQUENCE [LARGE SCALE GENOMIC DNA]</scope>
    <source>
        <strain evidence="2 3">TWA-58</strain>
    </source>
</reference>
<proteinExistence type="predicted"/>
<keyword evidence="1" id="KW-0472">Membrane</keyword>
<comment type="caution">
    <text evidence="2">The sequence shown here is derived from an EMBL/GenBank/DDBJ whole genome shotgun (WGS) entry which is preliminary data.</text>
</comment>
<dbReference type="EMBL" id="SDHX01000002">
    <property type="protein sequence ID" value="RXK53198.1"/>
    <property type="molecule type" value="Genomic_DNA"/>
</dbReference>
<evidence type="ECO:0000313" key="3">
    <source>
        <dbReference type="Proteomes" id="UP000290218"/>
    </source>
</evidence>
<evidence type="ECO:0000256" key="1">
    <source>
        <dbReference type="SAM" id="Phobius"/>
    </source>
</evidence>
<organism evidence="2 3">
    <name type="scientific">Oleiharenicola lentus</name>
    <dbReference type="NCBI Taxonomy" id="2508720"/>
    <lineage>
        <taxon>Bacteria</taxon>
        <taxon>Pseudomonadati</taxon>
        <taxon>Verrucomicrobiota</taxon>
        <taxon>Opitutia</taxon>
        <taxon>Opitutales</taxon>
        <taxon>Opitutaceae</taxon>
        <taxon>Oleiharenicola</taxon>
    </lineage>
</organism>
<gene>
    <name evidence="2" type="ORF">ESB00_15990</name>
</gene>
<dbReference type="Proteomes" id="UP000290218">
    <property type="component" value="Unassembled WGS sequence"/>
</dbReference>
<feature type="transmembrane region" description="Helical" evidence="1">
    <location>
        <begin position="29"/>
        <end position="51"/>
    </location>
</feature>
<keyword evidence="3" id="KW-1185">Reference proteome</keyword>